<protein>
    <submittedName>
        <fullName evidence="2">Uncharacterized protein</fullName>
    </submittedName>
</protein>
<reference evidence="2 3" key="1">
    <citation type="submission" date="2024-05" db="EMBL/GenBank/DDBJ databases">
        <title>A draft genome resource for the thread blight pathogen Marasmius tenuissimus strain MS-2.</title>
        <authorList>
            <person name="Yulfo-Soto G.E."/>
            <person name="Baruah I.K."/>
            <person name="Amoako-Attah I."/>
            <person name="Bukari Y."/>
            <person name="Meinhardt L.W."/>
            <person name="Bailey B.A."/>
            <person name="Cohen S.P."/>
        </authorList>
    </citation>
    <scope>NUCLEOTIDE SEQUENCE [LARGE SCALE GENOMIC DNA]</scope>
    <source>
        <strain evidence="2 3">MS-2</strain>
    </source>
</reference>
<accession>A0ABR2Z7C3</accession>
<feature type="region of interest" description="Disordered" evidence="1">
    <location>
        <begin position="1"/>
        <end position="38"/>
    </location>
</feature>
<name>A0ABR2Z7C3_9AGAR</name>
<evidence type="ECO:0000256" key="1">
    <source>
        <dbReference type="SAM" id="MobiDB-lite"/>
    </source>
</evidence>
<sequence length="394" mass="43670">MWENVEYRFHSPISPAESDIPTPTIQSKAGSSPVTPSATVPVLKDETLFDYTAVGEDLSELSFAEGVTLGDLAGTEDSLWRDQYLVDWKEARSTPVPDTSDDDDQEKFWQRKIGHSKRGEIPRGVAEAEDAPPPLNQRGSHQTDIEYGQHGHKELNGSPRMNDRSSSAYYTAKDGSDSNGGYLSDHDEGTEQPPCYEPPDKDNVNHWEGSQWQGEPDSDRDRKGPSRGRKQQDKDGKSYSREDKDGNPSQQHQKRDHSCDEDLGATLEIIPPEEDIKRLFQDCIIAEAHASLLSQALAHTAPGDFLSNSTEGQNNGIIIEFRGKCARSQELIATQIPWATAGAERSRREFNTKRKVEGEPLYGEGEGETTEERLLSDLLATNEVLLGVLGQYGS</sequence>
<feature type="compositionally biased region" description="Basic and acidic residues" evidence="1">
    <location>
        <begin position="141"/>
        <end position="155"/>
    </location>
</feature>
<dbReference type="Proteomes" id="UP001437256">
    <property type="component" value="Unassembled WGS sequence"/>
</dbReference>
<keyword evidence="3" id="KW-1185">Reference proteome</keyword>
<comment type="caution">
    <text evidence="2">The sequence shown here is derived from an EMBL/GenBank/DDBJ whole genome shotgun (WGS) entry which is preliminary data.</text>
</comment>
<evidence type="ECO:0000313" key="3">
    <source>
        <dbReference type="Proteomes" id="UP001437256"/>
    </source>
</evidence>
<feature type="compositionally biased region" description="Polar residues" evidence="1">
    <location>
        <begin position="21"/>
        <end position="38"/>
    </location>
</feature>
<evidence type="ECO:0000313" key="2">
    <source>
        <dbReference type="EMBL" id="KAL0057157.1"/>
    </source>
</evidence>
<feature type="compositionally biased region" description="Basic and acidic residues" evidence="1">
    <location>
        <begin position="217"/>
        <end position="246"/>
    </location>
</feature>
<organism evidence="2 3">
    <name type="scientific">Marasmius tenuissimus</name>
    <dbReference type="NCBI Taxonomy" id="585030"/>
    <lineage>
        <taxon>Eukaryota</taxon>
        <taxon>Fungi</taxon>
        <taxon>Dikarya</taxon>
        <taxon>Basidiomycota</taxon>
        <taxon>Agaricomycotina</taxon>
        <taxon>Agaricomycetes</taxon>
        <taxon>Agaricomycetidae</taxon>
        <taxon>Agaricales</taxon>
        <taxon>Marasmiineae</taxon>
        <taxon>Marasmiaceae</taxon>
        <taxon>Marasmius</taxon>
    </lineage>
</organism>
<proteinExistence type="predicted"/>
<dbReference type="EMBL" id="JBBXMP010000659">
    <property type="protein sequence ID" value="KAL0057157.1"/>
    <property type="molecule type" value="Genomic_DNA"/>
</dbReference>
<feature type="region of interest" description="Disordered" evidence="1">
    <location>
        <begin position="91"/>
        <end position="260"/>
    </location>
</feature>
<gene>
    <name evidence="2" type="ORF">AAF712_016209</name>
</gene>